<dbReference type="Ensembl" id="ENSXCOT00000020381.1">
    <property type="protein sequence ID" value="ENSXCOP00000020134.1"/>
    <property type="gene ID" value="ENSXCOG00000015089.1"/>
</dbReference>
<evidence type="ECO:0000256" key="2">
    <source>
        <dbReference type="ARBA" id="ARBA00003451"/>
    </source>
</evidence>
<dbReference type="Pfam" id="PF04794">
    <property type="entry name" value="YdjC"/>
    <property type="match status" value="1"/>
</dbReference>
<reference evidence="9" key="2">
    <citation type="submission" date="2025-09" db="UniProtKB">
        <authorList>
            <consortium name="Ensembl"/>
        </authorList>
    </citation>
    <scope>IDENTIFICATION</scope>
</reference>
<comment type="cofactor">
    <cofactor evidence="1">
        <name>Mg(2+)</name>
        <dbReference type="ChEBI" id="CHEBI:18420"/>
    </cofactor>
</comment>
<sequence>MGMSLERKMSLQEKSSSIALSRLGIKGECRRRAILSTTETFFSFLFWVCSQVELELRAQVRRFIELTGHLPHHMDGHQHVHVLPDVREVFAQVLSDVRIPFTRVPMEPGLHSCPWVPAHLHTFYMEVEKDALDSIPVFKHHGIRQPGSNYVYLQVAKGSHSRTSAATLHPCIPSIPREGSRFKMVQAARSEPSGNHLENISRSQHRSCKEKVDIQRC</sequence>
<dbReference type="SUPFAM" id="SSF88713">
    <property type="entry name" value="Glycoside hydrolase/deacetylase"/>
    <property type="match status" value="1"/>
</dbReference>
<dbReference type="GO" id="GO:0046872">
    <property type="term" value="F:metal ion binding"/>
    <property type="evidence" value="ECO:0007669"/>
    <property type="project" value="UniProtKB-KW"/>
</dbReference>
<evidence type="ECO:0000256" key="3">
    <source>
        <dbReference type="ARBA" id="ARBA00008843"/>
    </source>
</evidence>
<dbReference type="PANTHER" id="PTHR31609:SF1">
    <property type="entry name" value="CARBOHYDRATE DEACETYLASE"/>
    <property type="match status" value="1"/>
</dbReference>
<evidence type="ECO:0000256" key="6">
    <source>
        <dbReference type="ARBA" id="ARBA00022801"/>
    </source>
</evidence>
<evidence type="ECO:0000256" key="8">
    <source>
        <dbReference type="ARBA" id="ARBA00023277"/>
    </source>
</evidence>
<evidence type="ECO:0000256" key="1">
    <source>
        <dbReference type="ARBA" id="ARBA00001946"/>
    </source>
</evidence>
<name>A0A3B5MKT7_9TELE</name>
<protein>
    <recommendedName>
        <fullName evidence="4">Carbohydrate deacetylase</fullName>
    </recommendedName>
</protein>
<dbReference type="GO" id="GO:0019213">
    <property type="term" value="F:deacetylase activity"/>
    <property type="evidence" value="ECO:0007669"/>
    <property type="project" value="TreeGrafter"/>
</dbReference>
<dbReference type="AlphaFoldDB" id="A0A3B5MKT7"/>
<dbReference type="GO" id="GO:0005975">
    <property type="term" value="P:carbohydrate metabolic process"/>
    <property type="evidence" value="ECO:0007669"/>
    <property type="project" value="InterPro"/>
</dbReference>
<dbReference type="InterPro" id="IPR006879">
    <property type="entry name" value="YdjC-like"/>
</dbReference>
<dbReference type="Proteomes" id="UP000261380">
    <property type="component" value="Unplaced"/>
</dbReference>
<reference evidence="9" key="1">
    <citation type="submission" date="2025-08" db="UniProtKB">
        <authorList>
            <consortium name="Ensembl"/>
        </authorList>
    </citation>
    <scope>IDENTIFICATION</scope>
</reference>
<keyword evidence="10" id="KW-1185">Reference proteome</keyword>
<keyword evidence="7" id="KW-0460">Magnesium</keyword>
<keyword evidence="8" id="KW-0119">Carbohydrate metabolism</keyword>
<dbReference type="Gene3D" id="3.20.20.370">
    <property type="entry name" value="Glycoside hydrolase/deacetylase"/>
    <property type="match status" value="1"/>
</dbReference>
<evidence type="ECO:0000313" key="9">
    <source>
        <dbReference type="Ensembl" id="ENSXCOP00000020134.1"/>
    </source>
</evidence>
<organism evidence="9 10">
    <name type="scientific">Xiphophorus couchianus</name>
    <name type="common">Monterrey platyfish</name>
    <dbReference type="NCBI Taxonomy" id="32473"/>
    <lineage>
        <taxon>Eukaryota</taxon>
        <taxon>Metazoa</taxon>
        <taxon>Chordata</taxon>
        <taxon>Craniata</taxon>
        <taxon>Vertebrata</taxon>
        <taxon>Euteleostomi</taxon>
        <taxon>Actinopterygii</taxon>
        <taxon>Neopterygii</taxon>
        <taxon>Teleostei</taxon>
        <taxon>Neoteleostei</taxon>
        <taxon>Acanthomorphata</taxon>
        <taxon>Ovalentaria</taxon>
        <taxon>Atherinomorphae</taxon>
        <taxon>Cyprinodontiformes</taxon>
        <taxon>Poeciliidae</taxon>
        <taxon>Poeciliinae</taxon>
        <taxon>Xiphophorus</taxon>
    </lineage>
</organism>
<dbReference type="InterPro" id="IPR011330">
    <property type="entry name" value="Glyco_hydro/deAcase_b/a-brl"/>
</dbReference>
<comment type="similarity">
    <text evidence="3">Belongs to the YdjC deacetylase family.</text>
</comment>
<dbReference type="GO" id="GO:0016787">
    <property type="term" value="F:hydrolase activity"/>
    <property type="evidence" value="ECO:0007669"/>
    <property type="project" value="UniProtKB-KW"/>
</dbReference>
<keyword evidence="6" id="KW-0378">Hydrolase</keyword>
<accession>A0A3B5MKT7</accession>
<keyword evidence="5" id="KW-0479">Metal-binding</keyword>
<evidence type="ECO:0000256" key="7">
    <source>
        <dbReference type="ARBA" id="ARBA00022842"/>
    </source>
</evidence>
<dbReference type="GeneTree" id="ENSGT00390000002575"/>
<dbReference type="PANTHER" id="PTHR31609">
    <property type="entry name" value="YDJC DEACETYLASE FAMILY MEMBER"/>
    <property type="match status" value="1"/>
</dbReference>
<proteinExistence type="inferred from homology"/>
<evidence type="ECO:0000313" key="10">
    <source>
        <dbReference type="Proteomes" id="UP000261380"/>
    </source>
</evidence>
<evidence type="ECO:0000256" key="4">
    <source>
        <dbReference type="ARBA" id="ARBA00018477"/>
    </source>
</evidence>
<comment type="function">
    <text evidence="2">Probably catalyzes the deacetylation of acetylated carbohydrates an important step in the degradation of oligosaccharides.</text>
</comment>
<evidence type="ECO:0000256" key="5">
    <source>
        <dbReference type="ARBA" id="ARBA00022723"/>
    </source>
</evidence>